<dbReference type="SUPFAM" id="SSF53756">
    <property type="entry name" value="UDP-Glycosyltransferase/glycogen phosphorylase"/>
    <property type="match status" value="1"/>
</dbReference>
<dbReference type="GO" id="GO:0016757">
    <property type="term" value="F:glycosyltransferase activity"/>
    <property type="evidence" value="ECO:0007669"/>
    <property type="project" value="InterPro"/>
</dbReference>
<dbReference type="STRING" id="717606.PaecuDRAFT_4156"/>
<dbReference type="InterPro" id="IPR001296">
    <property type="entry name" value="Glyco_trans_1"/>
</dbReference>
<protein>
    <submittedName>
        <fullName evidence="3">Glycosyl transferase group 1</fullName>
    </submittedName>
</protein>
<sequence length="399" mass="45871">MKVAVVHDWLVTYAGAEKVLEQILLLYPEADLYSLVDFLPENKKGFILNKKTNVSFIQDIPFAKRIYRKLLPLMPLAIEQFDMSKYDLIISSSYAVAKGIVTGPHQLHVSYVHSPMRYAWDLQHQYLKESRLERGLKGFMAKWMLHRIRMWDYRTSNGVDYFMANSNFIANRIWKVYRREAKVIYPPVDIEGFEYSEDKQDYYITLSRMVPYKKMDLIVEAFATMPDKKLIVVGDGPDYNKIKSKATSNVELLGYQSQENVRSLLKHARAFVFAAEEDFGISVVEAQAAGTPVIAFGKGGALETVIDIAAAEENAAVQPTGVFFKEQTVASLVEGVLRFEEHAARISSQACLDNAKRFSTERFVTEFKAYTEELLQEAHGRERSLREEKYDYRRNPDFN</sequence>
<dbReference type="EMBL" id="AEDD01000012">
    <property type="protein sequence ID" value="EFM09153.1"/>
    <property type="molecule type" value="Genomic_DNA"/>
</dbReference>
<proteinExistence type="predicted"/>
<reference evidence="3 4" key="1">
    <citation type="submission" date="2010-07" db="EMBL/GenBank/DDBJ databases">
        <title>The draft genome of Paenibacillus curdlanolyticus YK9.</title>
        <authorList>
            <consortium name="US DOE Joint Genome Institute (JGI-PGF)"/>
            <person name="Lucas S."/>
            <person name="Copeland A."/>
            <person name="Lapidus A."/>
            <person name="Cheng J.-F."/>
            <person name="Bruce D."/>
            <person name="Goodwin L."/>
            <person name="Pitluck S."/>
            <person name="Land M.L."/>
            <person name="Hauser L."/>
            <person name="Chang Y.-J."/>
            <person name="Jeffries C."/>
            <person name="Anderson I.J."/>
            <person name="Johnson E."/>
            <person name="Loganathan U."/>
            <person name="Mulhopadhyay B."/>
            <person name="Kyrpides N."/>
            <person name="Woyke T.J."/>
        </authorList>
    </citation>
    <scope>NUCLEOTIDE SEQUENCE [LARGE SCALE GENOMIC DNA]</scope>
    <source>
        <strain evidence="3 4">YK9</strain>
    </source>
</reference>
<feature type="domain" description="Glycosyltransferase subfamily 4-like N-terminal" evidence="2">
    <location>
        <begin position="58"/>
        <end position="191"/>
    </location>
</feature>
<dbReference type="OrthoDB" id="9801609at2"/>
<gene>
    <name evidence="3" type="ORF">PaecuDRAFT_4156</name>
</gene>
<dbReference type="Pfam" id="PF00534">
    <property type="entry name" value="Glycos_transf_1"/>
    <property type="match status" value="1"/>
</dbReference>
<accession>E0IER5</accession>
<dbReference type="InterPro" id="IPR050194">
    <property type="entry name" value="Glycosyltransferase_grp1"/>
</dbReference>
<evidence type="ECO:0000313" key="4">
    <source>
        <dbReference type="Proteomes" id="UP000005387"/>
    </source>
</evidence>
<dbReference type="Proteomes" id="UP000005387">
    <property type="component" value="Unassembled WGS sequence"/>
</dbReference>
<dbReference type="InterPro" id="IPR028098">
    <property type="entry name" value="Glyco_trans_4-like_N"/>
</dbReference>
<dbReference type="Pfam" id="PF13439">
    <property type="entry name" value="Glyco_transf_4"/>
    <property type="match status" value="1"/>
</dbReference>
<name>E0IER5_9BACL</name>
<evidence type="ECO:0000259" key="1">
    <source>
        <dbReference type="Pfam" id="PF00534"/>
    </source>
</evidence>
<dbReference type="AlphaFoldDB" id="E0IER5"/>
<evidence type="ECO:0000259" key="2">
    <source>
        <dbReference type="Pfam" id="PF13439"/>
    </source>
</evidence>
<organism evidence="3 4">
    <name type="scientific">Paenibacillus curdlanolyticus YK9</name>
    <dbReference type="NCBI Taxonomy" id="717606"/>
    <lineage>
        <taxon>Bacteria</taxon>
        <taxon>Bacillati</taxon>
        <taxon>Bacillota</taxon>
        <taxon>Bacilli</taxon>
        <taxon>Bacillales</taxon>
        <taxon>Paenibacillaceae</taxon>
        <taxon>Paenibacillus</taxon>
    </lineage>
</organism>
<dbReference type="CDD" id="cd03804">
    <property type="entry name" value="GT4_WbaZ-like"/>
    <property type="match status" value="1"/>
</dbReference>
<keyword evidence="4" id="KW-1185">Reference proteome</keyword>
<dbReference type="PANTHER" id="PTHR45947">
    <property type="entry name" value="SULFOQUINOVOSYL TRANSFERASE SQD2"/>
    <property type="match status" value="1"/>
</dbReference>
<dbReference type="PANTHER" id="PTHR45947:SF3">
    <property type="entry name" value="SULFOQUINOVOSYL TRANSFERASE SQD2"/>
    <property type="match status" value="1"/>
</dbReference>
<dbReference type="Gene3D" id="3.40.50.2000">
    <property type="entry name" value="Glycogen Phosphorylase B"/>
    <property type="match status" value="1"/>
</dbReference>
<dbReference type="RefSeq" id="WP_006040139.1">
    <property type="nucleotide sequence ID" value="NZ_AEDD01000012.1"/>
</dbReference>
<evidence type="ECO:0000313" key="3">
    <source>
        <dbReference type="EMBL" id="EFM09153.1"/>
    </source>
</evidence>
<feature type="domain" description="Glycosyl transferase family 1" evidence="1">
    <location>
        <begin position="197"/>
        <end position="355"/>
    </location>
</feature>
<dbReference type="eggNOG" id="COG0438">
    <property type="taxonomic scope" value="Bacteria"/>
</dbReference>
<keyword evidence="3" id="KW-0808">Transferase</keyword>